<evidence type="ECO:0000313" key="5">
    <source>
        <dbReference type="Proteomes" id="UP001652409"/>
    </source>
</evidence>
<dbReference type="SUPFAM" id="SSF56300">
    <property type="entry name" value="Metallo-dependent phosphatases"/>
    <property type="match status" value="1"/>
</dbReference>
<organism evidence="4 5">
    <name type="scientific">Blautia ammoniilytica</name>
    <dbReference type="NCBI Taxonomy" id="2981782"/>
    <lineage>
        <taxon>Bacteria</taxon>
        <taxon>Bacillati</taxon>
        <taxon>Bacillota</taxon>
        <taxon>Clostridia</taxon>
        <taxon>Lachnospirales</taxon>
        <taxon>Lachnospiraceae</taxon>
        <taxon>Blautia</taxon>
    </lineage>
</organism>
<protein>
    <recommendedName>
        <fullName evidence="2">Phosphoesterase</fullName>
        <ecNumber evidence="2">3.1.4.-</ecNumber>
    </recommendedName>
</protein>
<sequence>MKVLIVSDTHGKDENLEEIVLRETPFDYFIHCGDVEGREIFMEALVECPCTIVSGNNDFFSDLPREVMIQLEGHRILVTHGHYYGVSMGLYGVLDEGKARECQVVLFGHTHRPVEETEEGILLLNPGSLSYPRQEGRRPSYAVMELQQGKAPVAEIRYL</sequence>
<dbReference type="CDD" id="cd00841">
    <property type="entry name" value="MPP_YfcE"/>
    <property type="match status" value="1"/>
</dbReference>
<dbReference type="NCBIfam" id="TIGR00040">
    <property type="entry name" value="yfcE"/>
    <property type="match status" value="1"/>
</dbReference>
<dbReference type="RefSeq" id="WP_158422355.1">
    <property type="nucleotide sequence ID" value="NZ_JAOQJL010000033.1"/>
</dbReference>
<gene>
    <name evidence="4" type="ORF">OCV61_14220</name>
</gene>
<dbReference type="Gene3D" id="3.60.21.10">
    <property type="match status" value="1"/>
</dbReference>
<reference evidence="4 5" key="1">
    <citation type="journal article" date="2021" name="ISME Commun">
        <title>Automated analysis of genomic sequences facilitates high-throughput and comprehensive description of bacteria.</title>
        <authorList>
            <person name="Hitch T.C.A."/>
        </authorList>
    </citation>
    <scope>NUCLEOTIDE SEQUENCE [LARGE SCALE GENOMIC DNA]</scope>
    <source>
        <strain evidence="4 5">Sanger_23</strain>
    </source>
</reference>
<evidence type="ECO:0000256" key="1">
    <source>
        <dbReference type="ARBA" id="ARBA00008950"/>
    </source>
</evidence>
<keyword evidence="2" id="KW-0479">Metal-binding</keyword>
<feature type="domain" description="Calcineurin-like phosphoesterase" evidence="3">
    <location>
        <begin position="1"/>
        <end position="148"/>
    </location>
</feature>
<dbReference type="EC" id="3.1.4.-" evidence="2"/>
<dbReference type="InterPro" id="IPR000979">
    <property type="entry name" value="Phosphodiesterase_MJ0936/Vps29"/>
</dbReference>
<proteinExistence type="inferred from homology"/>
<dbReference type="EMBL" id="JAOQJL010000033">
    <property type="protein sequence ID" value="MCU6766543.1"/>
    <property type="molecule type" value="Genomic_DNA"/>
</dbReference>
<dbReference type="Proteomes" id="UP001652409">
    <property type="component" value="Unassembled WGS sequence"/>
</dbReference>
<dbReference type="InterPro" id="IPR041802">
    <property type="entry name" value="MPP_YfcE"/>
</dbReference>
<evidence type="ECO:0000313" key="4">
    <source>
        <dbReference type="EMBL" id="MCU6766543.1"/>
    </source>
</evidence>
<keyword evidence="5" id="KW-1185">Reference proteome</keyword>
<accession>A0ABT2TWC7</accession>
<dbReference type="Pfam" id="PF12850">
    <property type="entry name" value="Metallophos_2"/>
    <property type="match status" value="1"/>
</dbReference>
<evidence type="ECO:0000256" key="2">
    <source>
        <dbReference type="RuleBase" id="RU362039"/>
    </source>
</evidence>
<comment type="cofactor">
    <cofactor evidence="2">
        <name>a divalent metal cation</name>
        <dbReference type="ChEBI" id="CHEBI:60240"/>
    </cofactor>
</comment>
<dbReference type="PANTHER" id="PTHR11124">
    <property type="entry name" value="VACUOLAR SORTING PROTEIN VPS29"/>
    <property type="match status" value="1"/>
</dbReference>
<evidence type="ECO:0000259" key="3">
    <source>
        <dbReference type="Pfam" id="PF12850"/>
    </source>
</evidence>
<comment type="caution">
    <text evidence="4">The sequence shown here is derived from an EMBL/GenBank/DDBJ whole genome shotgun (WGS) entry which is preliminary data.</text>
</comment>
<comment type="similarity">
    <text evidence="1 2">Belongs to the metallophosphoesterase superfamily. YfcE family.</text>
</comment>
<dbReference type="InterPro" id="IPR024654">
    <property type="entry name" value="Calcineurin-like_PHP_lpxH"/>
</dbReference>
<name>A0ABT2TWC7_9FIRM</name>
<dbReference type="InterPro" id="IPR029052">
    <property type="entry name" value="Metallo-depent_PP-like"/>
</dbReference>